<sequence length="404" mass="44865">MDALQNATHDVQTQTQTQTQVQTKAKTLREKAEELVGQGRHAEGLEVLETALAALSTSETEEASAIVASIANVHWTEGRPKEAKSRFETLIKATTDALGEHDPAVIQTIFAAGHACAESRHFSEAAEFFHKVLRTDDLDAEMAVRATWALAKVFDEECNFDEAQKFYEKALEMEQLRTGAKDAEILLAIADLKRSQEQYDEALVCYKEVANMYRGHALDSQQAFASLSPVLHAIGGVYEAQNRADEAIVTYTELVERAKTVLGARHAQVATLLSEVAWRCLQAEYHAQALEFYAQALVIRKEDEKGLQSLSVAFTLDPMAKAYAALGRRIEEIECLDEALCIWKKNRGPRDAIVARTLQRIGQAHMALRQWERAKASLAEAFDMHPSMPGLREDVEKSEHAAAV</sequence>
<keyword evidence="5" id="KW-1185">Reference proteome</keyword>
<dbReference type="SMART" id="SM00028">
    <property type="entry name" value="TPR"/>
    <property type="match status" value="7"/>
</dbReference>
<keyword evidence="1" id="KW-0677">Repeat</keyword>
<dbReference type="InParanoid" id="A0A2R5GV82"/>
<dbReference type="Proteomes" id="UP000241890">
    <property type="component" value="Unassembled WGS sequence"/>
</dbReference>
<dbReference type="SUPFAM" id="SSF48452">
    <property type="entry name" value="TPR-like"/>
    <property type="match status" value="2"/>
</dbReference>
<dbReference type="InterPro" id="IPR011990">
    <property type="entry name" value="TPR-like_helical_dom_sf"/>
</dbReference>
<keyword evidence="2 3" id="KW-0802">TPR repeat</keyword>
<dbReference type="Gene3D" id="1.25.40.10">
    <property type="entry name" value="Tetratricopeptide repeat domain"/>
    <property type="match status" value="2"/>
</dbReference>
<dbReference type="AlphaFoldDB" id="A0A2R5GV82"/>
<name>A0A2R5GV82_9STRA</name>
<evidence type="ECO:0000256" key="2">
    <source>
        <dbReference type="ARBA" id="ARBA00022803"/>
    </source>
</evidence>
<dbReference type="PANTHER" id="PTHR45641">
    <property type="entry name" value="TETRATRICOPEPTIDE REPEAT PROTEIN (AFU_ORTHOLOGUE AFUA_6G03870)"/>
    <property type="match status" value="1"/>
</dbReference>
<gene>
    <name evidence="4" type="ORF">FCC1311_087872</name>
</gene>
<evidence type="ECO:0000256" key="1">
    <source>
        <dbReference type="ARBA" id="ARBA00022737"/>
    </source>
</evidence>
<comment type="caution">
    <text evidence="4">The sequence shown here is derived from an EMBL/GenBank/DDBJ whole genome shotgun (WGS) entry which is preliminary data.</text>
</comment>
<dbReference type="Pfam" id="PF13424">
    <property type="entry name" value="TPR_12"/>
    <property type="match status" value="2"/>
</dbReference>
<reference evidence="4 5" key="1">
    <citation type="submission" date="2017-12" db="EMBL/GenBank/DDBJ databases">
        <title>Sequencing, de novo assembly and annotation of complete genome of a new Thraustochytrid species, strain FCC1311.</title>
        <authorList>
            <person name="Sedici K."/>
            <person name="Godart F."/>
            <person name="Aiese Cigliano R."/>
            <person name="Sanseverino W."/>
            <person name="Barakat M."/>
            <person name="Ortet P."/>
            <person name="Marechal E."/>
            <person name="Cagnac O."/>
            <person name="Amato A."/>
        </authorList>
    </citation>
    <scope>NUCLEOTIDE SEQUENCE [LARGE SCALE GENOMIC DNA]</scope>
</reference>
<organism evidence="4 5">
    <name type="scientific">Hondaea fermentalgiana</name>
    <dbReference type="NCBI Taxonomy" id="2315210"/>
    <lineage>
        <taxon>Eukaryota</taxon>
        <taxon>Sar</taxon>
        <taxon>Stramenopiles</taxon>
        <taxon>Bigyra</taxon>
        <taxon>Labyrinthulomycetes</taxon>
        <taxon>Thraustochytrida</taxon>
        <taxon>Thraustochytriidae</taxon>
        <taxon>Hondaea</taxon>
    </lineage>
</organism>
<evidence type="ECO:0000313" key="5">
    <source>
        <dbReference type="Proteomes" id="UP000241890"/>
    </source>
</evidence>
<dbReference type="PANTHER" id="PTHR45641:SF19">
    <property type="entry name" value="NEPHROCYSTIN-3"/>
    <property type="match status" value="1"/>
</dbReference>
<dbReference type="InterPro" id="IPR019734">
    <property type="entry name" value="TPR_rpt"/>
</dbReference>
<dbReference type="PROSITE" id="PS50005">
    <property type="entry name" value="TPR"/>
    <property type="match status" value="1"/>
</dbReference>
<proteinExistence type="predicted"/>
<evidence type="ECO:0000256" key="3">
    <source>
        <dbReference type="PROSITE-ProRule" id="PRU00339"/>
    </source>
</evidence>
<evidence type="ECO:0000313" key="4">
    <source>
        <dbReference type="EMBL" id="GBG32563.1"/>
    </source>
</evidence>
<dbReference type="EMBL" id="BEYU01000125">
    <property type="protein sequence ID" value="GBG32563.1"/>
    <property type="molecule type" value="Genomic_DNA"/>
</dbReference>
<accession>A0A2R5GV82</accession>
<protein>
    <submittedName>
        <fullName evidence="4">Nephrocystin-3</fullName>
    </submittedName>
</protein>
<feature type="repeat" description="TPR" evidence="3">
    <location>
        <begin position="355"/>
        <end position="388"/>
    </location>
</feature>